<evidence type="ECO:0000256" key="1">
    <source>
        <dbReference type="SAM" id="Phobius"/>
    </source>
</evidence>
<gene>
    <name evidence="2" type="ORF">GCM10022288_24120</name>
</gene>
<evidence type="ECO:0000313" key="2">
    <source>
        <dbReference type="EMBL" id="GAA4192185.1"/>
    </source>
</evidence>
<dbReference type="EMBL" id="BAABBX010000015">
    <property type="protein sequence ID" value="GAA4192185.1"/>
    <property type="molecule type" value="Genomic_DNA"/>
</dbReference>
<name>A0ABP8AX43_9MICO</name>
<evidence type="ECO:0000313" key="3">
    <source>
        <dbReference type="Proteomes" id="UP001500213"/>
    </source>
</evidence>
<organism evidence="2 3">
    <name type="scientific">Gryllotalpicola kribbensis</name>
    <dbReference type="NCBI Taxonomy" id="993084"/>
    <lineage>
        <taxon>Bacteria</taxon>
        <taxon>Bacillati</taxon>
        <taxon>Actinomycetota</taxon>
        <taxon>Actinomycetes</taxon>
        <taxon>Micrococcales</taxon>
        <taxon>Microbacteriaceae</taxon>
        <taxon>Gryllotalpicola</taxon>
    </lineage>
</organism>
<dbReference type="Proteomes" id="UP001500213">
    <property type="component" value="Unassembled WGS sequence"/>
</dbReference>
<sequence length="160" mass="17698">MTDSAPGGARPEPAAGQPTIFRLFFVTTWQNARDRRRHWAPYFGDRLARRYGRGAILAGLAGQFFIWGTAVGVVLVVIGLIAWGGPGIGAFFGTMLLLTGVVLYYCSLGAERGAKRRMWRLVRTVEPATTYAAFANVLEYRPGAVMQLAREHPEVFPPRR</sequence>
<dbReference type="RefSeq" id="WP_344777201.1">
    <property type="nucleotide sequence ID" value="NZ_BAABBX010000015.1"/>
</dbReference>
<accession>A0ABP8AX43</accession>
<proteinExistence type="predicted"/>
<keyword evidence="3" id="KW-1185">Reference proteome</keyword>
<feature type="transmembrane region" description="Helical" evidence="1">
    <location>
        <begin position="56"/>
        <end position="82"/>
    </location>
</feature>
<feature type="transmembrane region" description="Helical" evidence="1">
    <location>
        <begin position="88"/>
        <end position="110"/>
    </location>
</feature>
<comment type="caution">
    <text evidence="2">The sequence shown here is derived from an EMBL/GenBank/DDBJ whole genome shotgun (WGS) entry which is preliminary data.</text>
</comment>
<keyword evidence="1" id="KW-0472">Membrane</keyword>
<reference evidence="3" key="1">
    <citation type="journal article" date="2019" name="Int. J. Syst. Evol. Microbiol.">
        <title>The Global Catalogue of Microorganisms (GCM) 10K type strain sequencing project: providing services to taxonomists for standard genome sequencing and annotation.</title>
        <authorList>
            <consortium name="The Broad Institute Genomics Platform"/>
            <consortium name="The Broad Institute Genome Sequencing Center for Infectious Disease"/>
            <person name="Wu L."/>
            <person name="Ma J."/>
        </authorList>
    </citation>
    <scope>NUCLEOTIDE SEQUENCE [LARGE SCALE GENOMIC DNA]</scope>
    <source>
        <strain evidence="3">JCM 17593</strain>
    </source>
</reference>
<keyword evidence="1" id="KW-1133">Transmembrane helix</keyword>
<keyword evidence="1" id="KW-0812">Transmembrane</keyword>
<protein>
    <submittedName>
        <fullName evidence="2">Uncharacterized protein</fullName>
    </submittedName>
</protein>